<dbReference type="OrthoDB" id="167703at2759"/>
<evidence type="ECO:0000256" key="1">
    <source>
        <dbReference type="SAM" id="Coils"/>
    </source>
</evidence>
<feature type="transmembrane region" description="Helical" evidence="3">
    <location>
        <begin position="606"/>
        <end position="626"/>
    </location>
</feature>
<evidence type="ECO:0000313" key="4">
    <source>
        <dbReference type="EMBL" id="CEG40481.1"/>
    </source>
</evidence>
<dbReference type="EMBL" id="CCYD01000523">
    <property type="protein sequence ID" value="CEG40481.1"/>
    <property type="molecule type" value="Genomic_DNA"/>
</dbReference>
<reference evidence="5" key="1">
    <citation type="submission" date="2014-09" db="EMBL/GenBank/DDBJ databases">
        <authorList>
            <person name="Sharma Rahul"/>
            <person name="Thines Marco"/>
        </authorList>
    </citation>
    <scope>NUCLEOTIDE SEQUENCE [LARGE SCALE GENOMIC DNA]</scope>
</reference>
<protein>
    <submittedName>
        <fullName evidence="4">Uncharacterized protein</fullName>
    </submittedName>
</protein>
<dbReference type="GeneID" id="36405733"/>
<dbReference type="OMA" id="CTSPNQW"/>
<feature type="compositionally biased region" description="Polar residues" evidence="2">
    <location>
        <begin position="578"/>
        <end position="590"/>
    </location>
</feature>
<feature type="coiled-coil region" evidence="1">
    <location>
        <begin position="364"/>
        <end position="398"/>
    </location>
</feature>
<proteinExistence type="predicted"/>
<dbReference type="AlphaFoldDB" id="A0A0P1AH46"/>
<accession>A0A0P1AH46</accession>
<dbReference type="RefSeq" id="XP_024576850.1">
    <property type="nucleotide sequence ID" value="XM_024726144.1"/>
</dbReference>
<feature type="coiled-coil region" evidence="1">
    <location>
        <begin position="205"/>
        <end position="312"/>
    </location>
</feature>
<keyword evidence="3" id="KW-0812">Transmembrane</keyword>
<keyword evidence="1" id="KW-0175">Coiled coil</keyword>
<keyword evidence="3" id="KW-1133">Transmembrane helix</keyword>
<dbReference type="Proteomes" id="UP000054928">
    <property type="component" value="Unassembled WGS sequence"/>
</dbReference>
<feature type="coiled-coil region" evidence="1">
    <location>
        <begin position="117"/>
        <end position="172"/>
    </location>
</feature>
<sequence length="628" mass="71121">MSSSGHCDRLQVVGREAEYGMRDDAGLLDQVRQLIVDLVITDERRSCNVSLYSERISDCDSKQTEGTQHVTCHFCNNNEMDVDSTARETCILTDKLAHVLLELAVEQDNLRLAAKAGNALLEELKCAREEIDTLHDEVEVTQGECDRFMREAQRLRDQNISLEAEMQRYNGLHDGTGLRPSLTPFSGRANRIDSCERCGSQEVEMAQLEHRGNELKRQFIELELTRERDQQRQQELTEEITRLRQRNHEQHAETAYAQQELECVMTQLNEQSQELERVQAGRDSLRCMTRRLEAENQELRDLITVRDELVARLESGQVRAVTQLQVAANRAQAETKRVTETLQLMEEHFESARRRASGIRREVAVKSQEETEGLEQLLQDALRQVAALRMENQLLRQDANDMSLGGGSRRQTADIVTTAADVLACKSPSPIEFLKRDNEDELITQPRSDLPPLDIESIICMDNDASTETNTQLVVKDGNTRRRMSLELEWDQQTSLLPDITPVALQNFDDESTKSFLLTEIEDEQQSFIHAPLILKRPAARFHLNFGNGQNLIHRVTETHSPIMHLCDGDGKREMQESLATTAPAPQSSIEKIRRDAADSPPKSPIYLGLSFIACATAATAAGLLVRR</sequence>
<feature type="region of interest" description="Disordered" evidence="2">
    <location>
        <begin position="575"/>
        <end position="598"/>
    </location>
</feature>
<organism evidence="4 5">
    <name type="scientific">Plasmopara halstedii</name>
    <name type="common">Downy mildew of sunflower</name>
    <dbReference type="NCBI Taxonomy" id="4781"/>
    <lineage>
        <taxon>Eukaryota</taxon>
        <taxon>Sar</taxon>
        <taxon>Stramenopiles</taxon>
        <taxon>Oomycota</taxon>
        <taxon>Peronosporomycetes</taxon>
        <taxon>Peronosporales</taxon>
        <taxon>Peronosporaceae</taxon>
        <taxon>Plasmopara</taxon>
    </lineage>
</organism>
<keyword evidence="5" id="KW-1185">Reference proteome</keyword>
<name>A0A0P1AH46_PLAHL</name>
<evidence type="ECO:0000313" key="5">
    <source>
        <dbReference type="Proteomes" id="UP000054928"/>
    </source>
</evidence>
<evidence type="ECO:0000256" key="2">
    <source>
        <dbReference type="SAM" id="MobiDB-lite"/>
    </source>
</evidence>
<evidence type="ECO:0000256" key="3">
    <source>
        <dbReference type="SAM" id="Phobius"/>
    </source>
</evidence>
<keyword evidence="3" id="KW-0472">Membrane</keyword>